<evidence type="ECO:0000313" key="1">
    <source>
        <dbReference type="EMBL" id="VDI30507.1"/>
    </source>
</evidence>
<dbReference type="Proteomes" id="UP000596742">
    <property type="component" value="Unassembled WGS sequence"/>
</dbReference>
<proteinExistence type="predicted"/>
<evidence type="ECO:0000313" key="2">
    <source>
        <dbReference type="Proteomes" id="UP000596742"/>
    </source>
</evidence>
<accession>A0A8B6EA41</accession>
<organism evidence="1 2">
    <name type="scientific">Mytilus galloprovincialis</name>
    <name type="common">Mediterranean mussel</name>
    <dbReference type="NCBI Taxonomy" id="29158"/>
    <lineage>
        <taxon>Eukaryota</taxon>
        <taxon>Metazoa</taxon>
        <taxon>Spiralia</taxon>
        <taxon>Lophotrochozoa</taxon>
        <taxon>Mollusca</taxon>
        <taxon>Bivalvia</taxon>
        <taxon>Autobranchia</taxon>
        <taxon>Pteriomorphia</taxon>
        <taxon>Mytilida</taxon>
        <taxon>Mytiloidea</taxon>
        <taxon>Mytilidae</taxon>
        <taxon>Mytilinae</taxon>
        <taxon>Mytilus</taxon>
    </lineage>
</organism>
<dbReference type="AlphaFoldDB" id="A0A8B6EA41"/>
<evidence type="ECO:0008006" key="3">
    <source>
        <dbReference type="Google" id="ProtNLM"/>
    </source>
</evidence>
<protein>
    <recommendedName>
        <fullName evidence="3">Mab-21-like nucleotidyltransferase domain-containing protein</fullName>
    </recommendedName>
</protein>
<gene>
    <name evidence="1" type="ORF">MGAL_10B061995</name>
</gene>
<name>A0A8B6EA41_MYTGA</name>
<keyword evidence="2" id="KW-1185">Reference proteome</keyword>
<dbReference type="OrthoDB" id="5968689at2759"/>
<reference evidence="1" key="1">
    <citation type="submission" date="2018-11" db="EMBL/GenBank/DDBJ databases">
        <authorList>
            <person name="Alioto T."/>
            <person name="Alioto T."/>
        </authorList>
    </citation>
    <scope>NUCLEOTIDE SEQUENCE</scope>
</reference>
<comment type="caution">
    <text evidence="1">The sequence shown here is derived from an EMBL/GenBank/DDBJ whole genome shotgun (WGS) entry which is preliminary data.</text>
</comment>
<sequence length="267" mass="31132">MTSNERVTLKSFVKCTDGQSRPTKYQNLKERQQKYCEYISLFLSHFGQERCMLAGSTEENTRLRLKGDEGDFDYLIISEISIPIECLEYRKNLPCFVYINGIEKSKNNLFAEESLLIDTLRCLKYKLSKQLDFTQRTFPLKMASKSVFRIPKLNNESHMIEKVRGNDEDDQVIIQYKYKTSKDFIPVVSLNGKPKFLDEWLNRKRKWPPTDFVTDIYDSEFFVVAKPSLVEPSKKDIDFCLACNIGEIKLAEAMTQLQKNVILIIKA</sequence>
<dbReference type="EMBL" id="UYJE01004693">
    <property type="protein sequence ID" value="VDI30507.1"/>
    <property type="molecule type" value="Genomic_DNA"/>
</dbReference>